<organism evidence="3 4">
    <name type="scientific">Gomphillus americanus</name>
    <dbReference type="NCBI Taxonomy" id="1940652"/>
    <lineage>
        <taxon>Eukaryota</taxon>
        <taxon>Fungi</taxon>
        <taxon>Dikarya</taxon>
        <taxon>Ascomycota</taxon>
        <taxon>Pezizomycotina</taxon>
        <taxon>Lecanoromycetes</taxon>
        <taxon>OSLEUM clade</taxon>
        <taxon>Ostropomycetidae</taxon>
        <taxon>Ostropales</taxon>
        <taxon>Graphidaceae</taxon>
        <taxon>Gomphilloideae</taxon>
        <taxon>Gomphillus</taxon>
    </lineage>
</organism>
<feature type="signal peptide" evidence="2">
    <location>
        <begin position="1"/>
        <end position="19"/>
    </location>
</feature>
<feature type="compositionally biased region" description="Basic and acidic residues" evidence="1">
    <location>
        <begin position="259"/>
        <end position="285"/>
    </location>
</feature>
<evidence type="ECO:0000256" key="2">
    <source>
        <dbReference type="SAM" id="SignalP"/>
    </source>
</evidence>
<feature type="region of interest" description="Disordered" evidence="1">
    <location>
        <begin position="42"/>
        <end position="119"/>
    </location>
</feature>
<sequence>MKILSYCSTIILLAESVSALAIEDIINDHEGVQLVRRVEPKRRQGALSVPPNGRTPLSRETKYQEAKKEAALDPKPKLERSKSLPNRPNPVLSNVAEKESQAGQALKKLRSAQHARQSDADTQFEIWDTHLRGQASPAASYRTLQSIGNRNKAIEPLFQDLANTYASAGQASMDAGLRHRAMRNKLKEASTVADGQLTKNTGRLLNNMMTGHMLPAVALERAAIAPGRHDPAFLDYIQKATRARGRYAERSAAVQRGQAKVEELRRTGGHDSESDGYDSEKSNIP</sequence>
<accession>A0A8H3G0I2</accession>
<dbReference type="AlphaFoldDB" id="A0A8H3G0I2"/>
<dbReference type="EMBL" id="CAJPDQ010000045">
    <property type="protein sequence ID" value="CAF9932549.1"/>
    <property type="molecule type" value="Genomic_DNA"/>
</dbReference>
<gene>
    <name evidence="3" type="ORF">GOMPHAMPRED_006605</name>
</gene>
<evidence type="ECO:0000256" key="1">
    <source>
        <dbReference type="SAM" id="MobiDB-lite"/>
    </source>
</evidence>
<protein>
    <submittedName>
        <fullName evidence="3">Uncharacterized protein</fullName>
    </submittedName>
</protein>
<name>A0A8H3G0I2_9LECA</name>
<evidence type="ECO:0000313" key="4">
    <source>
        <dbReference type="Proteomes" id="UP000664169"/>
    </source>
</evidence>
<feature type="chain" id="PRO_5034377727" evidence="2">
    <location>
        <begin position="20"/>
        <end position="285"/>
    </location>
</feature>
<reference evidence="3" key="1">
    <citation type="submission" date="2021-03" db="EMBL/GenBank/DDBJ databases">
        <authorList>
            <person name="Tagirdzhanova G."/>
        </authorList>
    </citation>
    <scope>NUCLEOTIDE SEQUENCE</scope>
</reference>
<proteinExistence type="predicted"/>
<comment type="caution">
    <text evidence="3">The sequence shown here is derived from an EMBL/GenBank/DDBJ whole genome shotgun (WGS) entry which is preliminary data.</text>
</comment>
<feature type="compositionally biased region" description="Basic and acidic residues" evidence="1">
    <location>
        <begin position="57"/>
        <end position="82"/>
    </location>
</feature>
<evidence type="ECO:0000313" key="3">
    <source>
        <dbReference type="EMBL" id="CAF9932549.1"/>
    </source>
</evidence>
<feature type="region of interest" description="Disordered" evidence="1">
    <location>
        <begin position="247"/>
        <end position="285"/>
    </location>
</feature>
<keyword evidence="4" id="KW-1185">Reference proteome</keyword>
<dbReference type="Proteomes" id="UP000664169">
    <property type="component" value="Unassembled WGS sequence"/>
</dbReference>
<keyword evidence="2" id="KW-0732">Signal</keyword>